<dbReference type="EMBL" id="JBEVCJ010000001">
    <property type="protein sequence ID" value="MET1253653.1"/>
    <property type="molecule type" value="Genomic_DNA"/>
</dbReference>
<gene>
    <name evidence="10" type="ORF">ABVT43_00795</name>
</gene>
<comment type="subcellular location">
    <subcellularLocation>
        <location evidence="1">Cell membrane</location>
        <topology evidence="1">Single-pass membrane protein</topology>
    </subcellularLocation>
    <subcellularLocation>
        <location evidence="7">Cell membrane</location>
        <topology evidence="7">Single-pass type II membrane protein</topology>
    </subcellularLocation>
</comment>
<evidence type="ECO:0000313" key="11">
    <source>
        <dbReference type="Proteomes" id="UP001548189"/>
    </source>
</evidence>
<comment type="caution">
    <text evidence="10">The sequence shown here is derived from an EMBL/GenBank/DDBJ whole genome shotgun (WGS) entry which is preliminary data.</text>
</comment>
<dbReference type="PANTHER" id="PTHR30558">
    <property type="entry name" value="EXBD MEMBRANE COMPONENT OF PMF-DRIVEN MACROMOLECULE IMPORT SYSTEM"/>
    <property type="match status" value="1"/>
</dbReference>
<feature type="region of interest" description="Disordered" evidence="8">
    <location>
        <begin position="162"/>
        <end position="186"/>
    </location>
</feature>
<accession>A0ABV2BNZ5</accession>
<evidence type="ECO:0000256" key="7">
    <source>
        <dbReference type="RuleBase" id="RU003879"/>
    </source>
</evidence>
<keyword evidence="11" id="KW-1185">Reference proteome</keyword>
<evidence type="ECO:0000313" key="10">
    <source>
        <dbReference type="EMBL" id="MET1253653.1"/>
    </source>
</evidence>
<keyword evidence="3" id="KW-1003">Cell membrane</keyword>
<dbReference type="Proteomes" id="UP001548189">
    <property type="component" value="Unassembled WGS sequence"/>
</dbReference>
<keyword evidence="4 7" id="KW-0812">Transmembrane</keyword>
<evidence type="ECO:0000256" key="9">
    <source>
        <dbReference type="SAM" id="Phobius"/>
    </source>
</evidence>
<dbReference type="RefSeq" id="WP_353873194.1">
    <property type="nucleotide sequence ID" value="NZ_JBEVCJ010000001.1"/>
</dbReference>
<feature type="compositionally biased region" description="Polar residues" evidence="8">
    <location>
        <begin position="173"/>
        <end position="186"/>
    </location>
</feature>
<name>A0ABV2BNZ5_9GAMM</name>
<dbReference type="PANTHER" id="PTHR30558:SF7">
    <property type="entry name" value="TOL-PAL SYSTEM PROTEIN TOLR"/>
    <property type="match status" value="1"/>
</dbReference>
<evidence type="ECO:0000256" key="4">
    <source>
        <dbReference type="ARBA" id="ARBA00022692"/>
    </source>
</evidence>
<evidence type="ECO:0000256" key="5">
    <source>
        <dbReference type="ARBA" id="ARBA00022989"/>
    </source>
</evidence>
<keyword evidence="7" id="KW-0653">Protein transport</keyword>
<evidence type="ECO:0000256" key="8">
    <source>
        <dbReference type="SAM" id="MobiDB-lite"/>
    </source>
</evidence>
<sequence length="186" mass="20976">MFRRKSKKLRENNAELNITAFMNLMVVLVPFLLITAVFSQISILNLNLPAGVSEDIPSEEKPPKALEVVIRKDKFDVMERNSGLLKRIINTENGYDFQGLNTFLQTVKAHPEFNIDTSVTLLMEMDTSYDTLVQTMDAVRLIVREERELDEKGNLIQGELFPNISMGDAPPETDNSQTQLGTEGSL</sequence>
<dbReference type="Pfam" id="PF02472">
    <property type="entry name" value="ExbD"/>
    <property type="match status" value="1"/>
</dbReference>
<keyword evidence="7" id="KW-0813">Transport</keyword>
<keyword evidence="5 9" id="KW-1133">Transmembrane helix</keyword>
<feature type="transmembrane region" description="Helical" evidence="9">
    <location>
        <begin position="20"/>
        <end position="38"/>
    </location>
</feature>
<evidence type="ECO:0000256" key="6">
    <source>
        <dbReference type="ARBA" id="ARBA00023136"/>
    </source>
</evidence>
<comment type="similarity">
    <text evidence="2 7">Belongs to the ExbD/TolR family.</text>
</comment>
<keyword evidence="6 9" id="KW-0472">Membrane</keyword>
<protein>
    <submittedName>
        <fullName evidence="10">Biopolymer transporter ExbD</fullName>
    </submittedName>
</protein>
<proteinExistence type="inferred from homology"/>
<evidence type="ECO:0000256" key="2">
    <source>
        <dbReference type="ARBA" id="ARBA00005811"/>
    </source>
</evidence>
<organism evidence="10 11">
    <name type="scientific">Aliikangiella maris</name>
    <dbReference type="NCBI Taxonomy" id="3162458"/>
    <lineage>
        <taxon>Bacteria</taxon>
        <taxon>Pseudomonadati</taxon>
        <taxon>Pseudomonadota</taxon>
        <taxon>Gammaproteobacteria</taxon>
        <taxon>Oceanospirillales</taxon>
        <taxon>Pleioneaceae</taxon>
        <taxon>Aliikangiella</taxon>
    </lineage>
</organism>
<reference evidence="10 11" key="1">
    <citation type="submission" date="2024-06" db="EMBL/GenBank/DDBJ databases">
        <authorList>
            <person name="Li F."/>
        </authorList>
    </citation>
    <scope>NUCLEOTIDE SEQUENCE [LARGE SCALE GENOMIC DNA]</scope>
    <source>
        <strain evidence="10 11">GXAS 311</strain>
    </source>
</reference>
<evidence type="ECO:0000256" key="3">
    <source>
        <dbReference type="ARBA" id="ARBA00022475"/>
    </source>
</evidence>
<dbReference type="InterPro" id="IPR003400">
    <property type="entry name" value="ExbD"/>
</dbReference>
<evidence type="ECO:0000256" key="1">
    <source>
        <dbReference type="ARBA" id="ARBA00004162"/>
    </source>
</evidence>